<keyword evidence="2" id="KW-1185">Reference proteome</keyword>
<comment type="caution">
    <text evidence="1">The sequence shown here is derived from an EMBL/GenBank/DDBJ whole genome shotgun (WGS) entry which is preliminary data.</text>
</comment>
<dbReference type="Proteomes" id="UP000005695">
    <property type="component" value="Unassembled WGS sequence"/>
</dbReference>
<name>Q1K1F2_DESA6</name>
<evidence type="ECO:0008006" key="3">
    <source>
        <dbReference type="Google" id="ProtNLM"/>
    </source>
</evidence>
<accession>Q1K1F2</accession>
<reference evidence="1" key="2">
    <citation type="submission" date="2006-05" db="EMBL/GenBank/DDBJ databases">
        <title>Sequencing of the draft genome and assembly of Desulfuromonas acetoxidans DSM 684.</title>
        <authorList>
            <consortium name="US DOE Joint Genome Institute (JGI-PGF)"/>
            <person name="Copeland A."/>
            <person name="Lucas S."/>
            <person name="Lapidus A."/>
            <person name="Barry K."/>
            <person name="Detter J.C."/>
            <person name="Glavina del Rio T."/>
            <person name="Hammon N."/>
            <person name="Israni S."/>
            <person name="Dalin E."/>
            <person name="Tice H."/>
            <person name="Bruce D."/>
            <person name="Pitluck S."/>
            <person name="Richardson P."/>
        </authorList>
    </citation>
    <scope>NUCLEOTIDE SEQUENCE [LARGE SCALE GENOMIC DNA]</scope>
    <source>
        <strain evidence="1">DSM 684</strain>
    </source>
</reference>
<protein>
    <recommendedName>
        <fullName evidence="3">YcgN family cysteine cluster protein</fullName>
    </recommendedName>
</protein>
<dbReference type="EMBL" id="AAEW02000005">
    <property type="protein sequence ID" value="EAT16436.1"/>
    <property type="molecule type" value="Genomic_DNA"/>
</dbReference>
<gene>
    <name evidence="1" type="ORF">Dace_1900</name>
</gene>
<dbReference type="AlphaFoldDB" id="Q1K1F2"/>
<dbReference type="PANTHER" id="PTHR37421:SF1">
    <property type="entry name" value="UPF0260 PROTEIN YCGN"/>
    <property type="match status" value="1"/>
</dbReference>
<dbReference type="InterPro" id="IPR008228">
    <property type="entry name" value="UCP006173"/>
</dbReference>
<evidence type="ECO:0000313" key="1">
    <source>
        <dbReference type="EMBL" id="EAT16436.1"/>
    </source>
</evidence>
<dbReference type="PANTHER" id="PTHR37421">
    <property type="entry name" value="UPF0260 PROTEIN YCGN"/>
    <property type="match status" value="1"/>
</dbReference>
<evidence type="ECO:0000313" key="2">
    <source>
        <dbReference type="Proteomes" id="UP000005695"/>
    </source>
</evidence>
<sequence length="110" mass="13193">MPENETDRKKWEQLCKQCGLCCFEKTRLPNGRIMTTRIPCRFLDLHTRQCRVYEHRFEVGEECQKLTPQLVAEVDWLPEECAYVQWHKQQCAVPSVEQTDTAHRKSKKRR</sequence>
<dbReference type="Pfam" id="PF03692">
    <property type="entry name" value="CxxCxxCC"/>
    <property type="match status" value="1"/>
</dbReference>
<reference evidence="1" key="1">
    <citation type="submission" date="2006-05" db="EMBL/GenBank/DDBJ databases">
        <title>Annotation of the draft genome assembly of Desulfuromonas acetoxidans DSM 684.</title>
        <authorList>
            <consortium name="US DOE Joint Genome Institute (JGI-ORNL)"/>
            <person name="Larimer F."/>
            <person name="Land M."/>
            <person name="Hauser L."/>
        </authorList>
    </citation>
    <scope>NUCLEOTIDE SEQUENCE [LARGE SCALE GENOMIC DNA]</scope>
    <source>
        <strain evidence="1">DSM 684</strain>
    </source>
</reference>
<dbReference type="InterPro" id="IPR005358">
    <property type="entry name" value="Puta_zinc/iron-chelating_dom"/>
</dbReference>
<organism evidence="1 2">
    <name type="scientific">Desulfuromonas acetoxidans (strain DSM 684 / 11070)</name>
    <dbReference type="NCBI Taxonomy" id="281689"/>
    <lineage>
        <taxon>Bacteria</taxon>
        <taxon>Pseudomonadati</taxon>
        <taxon>Thermodesulfobacteriota</taxon>
        <taxon>Desulfuromonadia</taxon>
        <taxon>Desulfuromonadales</taxon>
        <taxon>Desulfuromonadaceae</taxon>
        <taxon>Desulfuromonas</taxon>
    </lineage>
</organism>
<proteinExistence type="predicted"/>